<reference evidence="6 7" key="1">
    <citation type="submission" date="2022-01" db="EMBL/GenBank/DDBJ databases">
        <title>Novel bile acid biosynthetic pathways are enriched in the microbiome of centenarians.</title>
        <authorList>
            <person name="Sato Y."/>
            <person name="Atarashi K."/>
            <person name="Plichta R.D."/>
            <person name="Arai Y."/>
            <person name="Sasajima S."/>
            <person name="Kearney M.S."/>
            <person name="Suda W."/>
            <person name="Takeshita K."/>
            <person name="Sasaki T."/>
            <person name="Okamoto S."/>
            <person name="Skelly N.A."/>
            <person name="Okamura Y."/>
            <person name="Vlamakis H."/>
            <person name="Li Y."/>
            <person name="Tanoue T."/>
            <person name="Takei H."/>
            <person name="Nittono H."/>
            <person name="Narushima S."/>
            <person name="Irie J."/>
            <person name="Itoh H."/>
            <person name="Moriya K."/>
            <person name="Sugiura Y."/>
            <person name="Suematsu M."/>
            <person name="Moritoki N."/>
            <person name="Shibata S."/>
            <person name="Littman R.D."/>
            <person name="Fischbach A.M."/>
            <person name="Uwamino Y."/>
            <person name="Inoue T."/>
            <person name="Honda A."/>
            <person name="Hattori M."/>
            <person name="Murai T."/>
            <person name="Xavier J.R."/>
            <person name="Hirose N."/>
            <person name="Honda K."/>
        </authorList>
    </citation>
    <scope>NUCLEOTIDE SEQUENCE [LARGE SCALE GENOMIC DNA]</scope>
    <source>
        <strain evidence="6 7">CE91-St30</strain>
    </source>
</reference>
<dbReference type="Proteomes" id="UP001320544">
    <property type="component" value="Chromosome"/>
</dbReference>
<keyword evidence="3" id="KW-0238">DNA-binding</keyword>
<comment type="similarity">
    <text evidence="1">Belongs to the LysR transcriptional regulatory family.</text>
</comment>
<evidence type="ECO:0000256" key="2">
    <source>
        <dbReference type="ARBA" id="ARBA00023015"/>
    </source>
</evidence>
<evidence type="ECO:0000256" key="1">
    <source>
        <dbReference type="ARBA" id="ARBA00009437"/>
    </source>
</evidence>
<keyword evidence="4" id="KW-0804">Transcription</keyword>
<dbReference type="InterPro" id="IPR036388">
    <property type="entry name" value="WH-like_DNA-bd_sf"/>
</dbReference>
<name>A0ABM7WI41_9ACTN</name>
<organism evidence="6 7">
    <name type="scientific">Raoultibacter timonensis</name>
    <dbReference type="NCBI Taxonomy" id="1907662"/>
    <lineage>
        <taxon>Bacteria</taxon>
        <taxon>Bacillati</taxon>
        <taxon>Actinomycetota</taxon>
        <taxon>Coriobacteriia</taxon>
        <taxon>Eggerthellales</taxon>
        <taxon>Eggerthellaceae</taxon>
        <taxon>Raoultibacter</taxon>
    </lineage>
</organism>
<accession>A0ABM7WI41</accession>
<evidence type="ECO:0000256" key="3">
    <source>
        <dbReference type="ARBA" id="ARBA00023125"/>
    </source>
</evidence>
<dbReference type="Pfam" id="PF03466">
    <property type="entry name" value="LysR_substrate"/>
    <property type="match status" value="1"/>
</dbReference>
<dbReference type="EMBL" id="AP025564">
    <property type="protein sequence ID" value="BDE95937.1"/>
    <property type="molecule type" value="Genomic_DNA"/>
</dbReference>
<evidence type="ECO:0000259" key="5">
    <source>
        <dbReference type="PROSITE" id="PS50931"/>
    </source>
</evidence>
<dbReference type="SUPFAM" id="SSF46785">
    <property type="entry name" value="Winged helix' DNA-binding domain"/>
    <property type="match status" value="1"/>
</dbReference>
<sequence>MKNGGSALKIESLYEFIVLSHYLNFTTAANNLNMSQPTLSKHISELEQELDVDLITRGKDLEMTAAGTAFLKDAIQIHHLYKDAVKRVREISKQNIETLTIQEPYIVDLMSEILFKSVSRFKLANPYVMTKYYSEKGRKSIELLEQGTIDIALTIDCVGTERIEKVSEKKGLIFFPVLQEPLCAWMHEGNPRATKEPLTLEDLVHTPINMTSTRSLDPMRFAILDLFNKALGVRPNLQTYSSETLNEFFMNTHDRNAVFLVTSAVAASPLLGMQRNMMSRPIDDDRARITSYLVLRADYQKKSIDKFLEMIECVISTDIDHHDKVSYLKEIE</sequence>
<dbReference type="PANTHER" id="PTHR30346:SF0">
    <property type="entry name" value="HCA OPERON TRANSCRIPTIONAL ACTIVATOR HCAR"/>
    <property type="match status" value="1"/>
</dbReference>
<dbReference type="InterPro" id="IPR005119">
    <property type="entry name" value="LysR_subst-bd"/>
</dbReference>
<keyword evidence="7" id="KW-1185">Reference proteome</keyword>
<dbReference type="Gene3D" id="1.10.10.10">
    <property type="entry name" value="Winged helix-like DNA-binding domain superfamily/Winged helix DNA-binding domain"/>
    <property type="match status" value="1"/>
</dbReference>
<dbReference type="InterPro" id="IPR036390">
    <property type="entry name" value="WH_DNA-bd_sf"/>
</dbReference>
<dbReference type="PANTHER" id="PTHR30346">
    <property type="entry name" value="TRANSCRIPTIONAL DUAL REGULATOR HCAR-RELATED"/>
    <property type="match status" value="1"/>
</dbReference>
<evidence type="ECO:0000313" key="6">
    <source>
        <dbReference type="EMBL" id="BDE95937.1"/>
    </source>
</evidence>
<evidence type="ECO:0000313" key="7">
    <source>
        <dbReference type="Proteomes" id="UP001320544"/>
    </source>
</evidence>
<protein>
    <recommendedName>
        <fullName evidence="5">HTH lysR-type domain-containing protein</fullName>
    </recommendedName>
</protein>
<dbReference type="SUPFAM" id="SSF53850">
    <property type="entry name" value="Periplasmic binding protein-like II"/>
    <property type="match status" value="1"/>
</dbReference>
<gene>
    <name evidence="6" type="ORF">CE91St30_12700</name>
</gene>
<dbReference type="InterPro" id="IPR000847">
    <property type="entry name" value="LysR_HTH_N"/>
</dbReference>
<dbReference type="Pfam" id="PF00126">
    <property type="entry name" value="HTH_1"/>
    <property type="match status" value="1"/>
</dbReference>
<evidence type="ECO:0000256" key="4">
    <source>
        <dbReference type="ARBA" id="ARBA00023163"/>
    </source>
</evidence>
<keyword evidence="2" id="KW-0805">Transcription regulation</keyword>
<dbReference type="Gene3D" id="3.40.190.290">
    <property type="match status" value="1"/>
</dbReference>
<dbReference type="CDD" id="cd05466">
    <property type="entry name" value="PBP2_LTTR_substrate"/>
    <property type="match status" value="1"/>
</dbReference>
<proteinExistence type="inferred from homology"/>
<dbReference type="PRINTS" id="PR00039">
    <property type="entry name" value="HTHLYSR"/>
</dbReference>
<dbReference type="PROSITE" id="PS50931">
    <property type="entry name" value="HTH_LYSR"/>
    <property type="match status" value="1"/>
</dbReference>
<feature type="domain" description="HTH lysR-type" evidence="5">
    <location>
        <begin position="8"/>
        <end position="64"/>
    </location>
</feature>